<dbReference type="GO" id="GO:0009306">
    <property type="term" value="P:protein secretion"/>
    <property type="evidence" value="ECO:0007669"/>
    <property type="project" value="InterPro"/>
</dbReference>
<accession>A0A5C1Q7G2</accession>
<keyword evidence="3" id="KW-1003">Cell membrane</keyword>
<keyword evidence="4" id="KW-0812">Transmembrane</keyword>
<dbReference type="Gene3D" id="3.40.30.60">
    <property type="entry name" value="FHIPEP family, domain 1"/>
    <property type="match status" value="1"/>
</dbReference>
<dbReference type="GO" id="GO:0005886">
    <property type="term" value="C:plasma membrane"/>
    <property type="evidence" value="ECO:0007669"/>
    <property type="project" value="UniProtKB-SubCell"/>
</dbReference>
<reference evidence="7 8" key="1">
    <citation type="submission" date="2019-02" db="EMBL/GenBank/DDBJ databases">
        <authorList>
            <person name="Fomenkov A."/>
            <person name="Dubinina G."/>
            <person name="Grabovich M."/>
            <person name="Vincze T."/>
            <person name="Roberts R.J."/>
        </authorList>
    </citation>
    <scope>NUCLEOTIDE SEQUENCE [LARGE SCALE GENOMIC DNA]</scope>
    <source>
        <strain evidence="7 8">P</strain>
    </source>
</reference>
<evidence type="ECO:0000256" key="1">
    <source>
        <dbReference type="ARBA" id="ARBA00004651"/>
    </source>
</evidence>
<keyword evidence="8" id="KW-1185">Reference proteome</keyword>
<dbReference type="GO" id="GO:0044780">
    <property type="term" value="P:bacterial-type flagellum assembly"/>
    <property type="evidence" value="ECO:0007669"/>
    <property type="project" value="TreeGrafter"/>
</dbReference>
<gene>
    <name evidence="7" type="ORF">EW093_00880</name>
</gene>
<sequence length="388" mass="43880">MNNTEDELNITNGIWISYNNESDQLTFVNSLKGKNTNWDQFLEYKCVFQEGLLNKKTFERKSYCICAETSVTEQLLEGEYLIYYSNDLNMEASIPRILIKLTNGTITKIRGIGHGQNIEPGIIDVLWKKLTLLGDIGKDYLQSCIEEKLLDSIEDKHNVTSFTPIDPLSLDLGYGLIPLIDKEYGSELLDRINKIRHETVMSLGLPVPEIRIMENIKINPSEYIIKLNGFVVGRGEINLGQYLAINPGGKRKKLIGTKTKDPAFGLPAIWITEDIRVFAEVEGYTVADTPSIIATHLDEIIHNYAHELLGLQDVVNIMDTLKVNYPAILEETDKEYTISDILQVLKGLLKEQISIRNIISILEILIENSSNSKGVNFLIKKIKAYLSQ</sequence>
<evidence type="ECO:0000313" key="7">
    <source>
        <dbReference type="EMBL" id="QEN03317.1"/>
    </source>
</evidence>
<dbReference type="InterPro" id="IPR042193">
    <property type="entry name" value="FHIPEP_3"/>
</dbReference>
<evidence type="ECO:0000313" key="8">
    <source>
        <dbReference type="Proteomes" id="UP000323824"/>
    </source>
</evidence>
<evidence type="ECO:0000256" key="5">
    <source>
        <dbReference type="ARBA" id="ARBA00022989"/>
    </source>
</evidence>
<evidence type="ECO:0000256" key="3">
    <source>
        <dbReference type="ARBA" id="ARBA00022475"/>
    </source>
</evidence>
<dbReference type="OrthoDB" id="9759185at2"/>
<proteinExistence type="inferred from homology"/>
<dbReference type="KEGG" id="sper:EW093_00880"/>
<dbReference type="EMBL" id="CP035807">
    <property type="protein sequence ID" value="QEN03317.1"/>
    <property type="molecule type" value="Genomic_DNA"/>
</dbReference>
<dbReference type="AlphaFoldDB" id="A0A5C1Q7G2"/>
<protein>
    <submittedName>
        <fullName evidence="7">Uncharacterized protein</fullName>
    </submittedName>
</protein>
<dbReference type="PANTHER" id="PTHR30161">
    <property type="entry name" value="FLAGELLAR EXPORT PROTEIN, MEMBRANE FLHA SUBUNIT-RELATED"/>
    <property type="match status" value="1"/>
</dbReference>
<dbReference type="PANTHER" id="PTHR30161:SF1">
    <property type="entry name" value="FLAGELLAR BIOSYNTHESIS PROTEIN FLHA-RELATED"/>
    <property type="match status" value="1"/>
</dbReference>
<evidence type="ECO:0000256" key="4">
    <source>
        <dbReference type="ARBA" id="ARBA00022692"/>
    </source>
</evidence>
<dbReference type="InterPro" id="IPR042194">
    <property type="entry name" value="FHIPEP_1"/>
</dbReference>
<comment type="similarity">
    <text evidence="2">Belongs to the FHIPEP (flagella/HR/invasion proteins export pore) family.</text>
</comment>
<dbReference type="Gene3D" id="1.10.8.540">
    <property type="entry name" value="FHIPEP family, domain 3"/>
    <property type="match status" value="1"/>
</dbReference>
<organism evidence="7 8">
    <name type="scientific">Thiospirochaeta perfilievii</name>
    <dbReference type="NCBI Taxonomy" id="252967"/>
    <lineage>
        <taxon>Bacteria</taxon>
        <taxon>Pseudomonadati</taxon>
        <taxon>Spirochaetota</taxon>
        <taxon>Spirochaetia</taxon>
        <taxon>Spirochaetales</taxon>
        <taxon>Spirochaetaceae</taxon>
        <taxon>Thiospirochaeta</taxon>
    </lineage>
</organism>
<dbReference type="Pfam" id="PF00771">
    <property type="entry name" value="FHIPEP"/>
    <property type="match status" value="1"/>
</dbReference>
<keyword evidence="6" id="KW-0472">Membrane</keyword>
<evidence type="ECO:0000256" key="6">
    <source>
        <dbReference type="ARBA" id="ARBA00023136"/>
    </source>
</evidence>
<reference evidence="7 8" key="2">
    <citation type="submission" date="2019-09" db="EMBL/GenBank/DDBJ databases">
        <title>Complete Genome Sequence and Methylome Analysis of free living Spirochaetas.</title>
        <authorList>
            <person name="Leshcheva N."/>
            <person name="Mikheeva N."/>
        </authorList>
    </citation>
    <scope>NUCLEOTIDE SEQUENCE [LARGE SCALE GENOMIC DNA]</scope>
    <source>
        <strain evidence="7 8">P</strain>
    </source>
</reference>
<dbReference type="RefSeq" id="WP_149566577.1">
    <property type="nucleotide sequence ID" value="NZ_CP035807.1"/>
</dbReference>
<dbReference type="Proteomes" id="UP000323824">
    <property type="component" value="Chromosome"/>
</dbReference>
<comment type="subcellular location">
    <subcellularLocation>
        <location evidence="1">Cell membrane</location>
        <topology evidence="1">Multi-pass membrane protein</topology>
    </subcellularLocation>
</comment>
<keyword evidence="5" id="KW-1133">Transmembrane helix</keyword>
<dbReference type="InterPro" id="IPR001712">
    <property type="entry name" value="T3SS_FHIPEP"/>
</dbReference>
<name>A0A5C1Q7G2_9SPIO</name>
<evidence type="ECO:0000256" key="2">
    <source>
        <dbReference type="ARBA" id="ARBA00008835"/>
    </source>
</evidence>